<dbReference type="OrthoDB" id="9777124at2"/>
<evidence type="ECO:0000256" key="3">
    <source>
        <dbReference type="ARBA" id="ARBA00022679"/>
    </source>
</evidence>
<feature type="transmembrane region" description="Helical" evidence="10">
    <location>
        <begin position="81"/>
        <end position="100"/>
    </location>
</feature>
<keyword evidence="2 10" id="KW-0444">Lipid biosynthesis</keyword>
<evidence type="ECO:0000256" key="1">
    <source>
        <dbReference type="ARBA" id="ARBA00022475"/>
    </source>
</evidence>
<dbReference type="PANTHER" id="PTHR30309:SF0">
    <property type="entry name" value="GLYCEROL-3-PHOSPHATE ACYLTRANSFERASE-RELATED"/>
    <property type="match status" value="1"/>
</dbReference>
<comment type="pathway">
    <text evidence="10">Lipid metabolism; phospholipid metabolism.</text>
</comment>
<keyword evidence="4 10" id="KW-0812">Transmembrane</keyword>
<evidence type="ECO:0000313" key="12">
    <source>
        <dbReference type="EMBL" id="BBD77826.1"/>
    </source>
</evidence>
<dbReference type="EC" id="2.3.1.275" evidence="10"/>
<evidence type="ECO:0000256" key="10">
    <source>
        <dbReference type="HAMAP-Rule" id="MF_01043"/>
    </source>
</evidence>
<keyword evidence="5 10" id="KW-1133">Transmembrane helix</keyword>
<dbReference type="Pfam" id="PF02660">
    <property type="entry name" value="G3P_acyltransf"/>
    <property type="match status" value="1"/>
</dbReference>
<sequence>MSWHILFALLFGYALGSVPFALITSKLFGLPDPRTFGSKNPGATNVLRTGHKGAALLTLIGDAGKGAAAVLIAQAATQSPTLAAAAGLGAFLGHVFSYFLRFQGGKGVATALGVLLAIQPLLGLIAALIWLTVAVVSRYSSLAALIAALLTPPLAWLLNRTPAEVALVTVLAAILIARHHQNIRNLLQGTESKIGVKAATASADGSSPGNPSSPENPT</sequence>
<organism evidence="12 13">
    <name type="scientific">Hydrogenophilus thermoluteolus</name>
    <name type="common">Pseudomonas hydrogenothermophila</name>
    <dbReference type="NCBI Taxonomy" id="297"/>
    <lineage>
        <taxon>Bacteria</taxon>
        <taxon>Pseudomonadati</taxon>
        <taxon>Pseudomonadota</taxon>
        <taxon>Hydrogenophilia</taxon>
        <taxon>Hydrogenophilales</taxon>
        <taxon>Hydrogenophilaceae</taxon>
        <taxon>Hydrogenophilus</taxon>
    </lineage>
</organism>
<dbReference type="NCBIfam" id="TIGR00023">
    <property type="entry name" value="glycerol-3-phosphate 1-O-acyltransferase PlsY"/>
    <property type="match status" value="1"/>
</dbReference>
<proteinExistence type="inferred from homology"/>
<dbReference type="Proteomes" id="UP000262004">
    <property type="component" value="Chromosome"/>
</dbReference>
<dbReference type="KEGG" id="htl:HPTL_1566"/>
<feature type="compositionally biased region" description="Low complexity" evidence="11">
    <location>
        <begin position="205"/>
        <end position="218"/>
    </location>
</feature>
<dbReference type="EMBL" id="AP018558">
    <property type="protein sequence ID" value="BBD77826.1"/>
    <property type="molecule type" value="Genomic_DNA"/>
</dbReference>
<comment type="caution">
    <text evidence="10">Lacks conserved residue(s) required for the propagation of feature annotation.</text>
</comment>
<dbReference type="GO" id="GO:0043772">
    <property type="term" value="F:acyl-phosphate glycerol-3-phosphate acyltransferase activity"/>
    <property type="evidence" value="ECO:0007669"/>
    <property type="project" value="UniProtKB-UniRule"/>
</dbReference>
<dbReference type="GO" id="GO:0005886">
    <property type="term" value="C:plasma membrane"/>
    <property type="evidence" value="ECO:0007669"/>
    <property type="project" value="UniProtKB-SubCell"/>
</dbReference>
<keyword evidence="6 10" id="KW-0443">Lipid metabolism</keyword>
<evidence type="ECO:0000256" key="6">
    <source>
        <dbReference type="ARBA" id="ARBA00023098"/>
    </source>
</evidence>
<comment type="similarity">
    <text evidence="10">Belongs to the PlsY family.</text>
</comment>
<comment type="subunit">
    <text evidence="10">Probably interacts with PlsX.</text>
</comment>
<dbReference type="SMART" id="SM01207">
    <property type="entry name" value="G3P_acyltransf"/>
    <property type="match status" value="1"/>
</dbReference>
<keyword evidence="8 10" id="KW-0594">Phospholipid biosynthesis</keyword>
<keyword evidence="13" id="KW-1185">Reference proteome</keyword>
<evidence type="ECO:0000256" key="8">
    <source>
        <dbReference type="ARBA" id="ARBA00023209"/>
    </source>
</evidence>
<feature type="transmembrane region" description="Helical" evidence="10">
    <location>
        <begin position="112"/>
        <end position="133"/>
    </location>
</feature>
<evidence type="ECO:0000256" key="5">
    <source>
        <dbReference type="ARBA" id="ARBA00022989"/>
    </source>
</evidence>
<dbReference type="RefSeq" id="WP_119335529.1">
    <property type="nucleotide sequence ID" value="NZ_AP018558.1"/>
</dbReference>
<keyword evidence="12" id="KW-0012">Acyltransferase</keyword>
<evidence type="ECO:0000313" key="13">
    <source>
        <dbReference type="Proteomes" id="UP000262004"/>
    </source>
</evidence>
<accession>A0A2Z6DZ46</accession>
<comment type="subcellular location">
    <subcellularLocation>
        <location evidence="10">Cell membrane</location>
        <topology evidence="10">Multi-pass membrane protein</topology>
    </subcellularLocation>
</comment>
<evidence type="ECO:0000256" key="7">
    <source>
        <dbReference type="ARBA" id="ARBA00023136"/>
    </source>
</evidence>
<reference evidence="12 13" key="1">
    <citation type="submission" date="2018-04" db="EMBL/GenBank/DDBJ databases">
        <title>Complete genome sequence of Hydrogenophilus thermoluteolus TH-1.</title>
        <authorList>
            <person name="Arai H."/>
        </authorList>
    </citation>
    <scope>NUCLEOTIDE SEQUENCE [LARGE SCALE GENOMIC DNA]</scope>
    <source>
        <strain evidence="12 13">TH-1</strain>
    </source>
</reference>
<evidence type="ECO:0000256" key="4">
    <source>
        <dbReference type="ARBA" id="ARBA00022692"/>
    </source>
</evidence>
<keyword evidence="7 10" id="KW-0472">Membrane</keyword>
<dbReference type="HAMAP" id="MF_01043">
    <property type="entry name" value="PlsY"/>
    <property type="match status" value="1"/>
</dbReference>
<name>A0A2Z6DZ46_HYDTE</name>
<evidence type="ECO:0000256" key="11">
    <source>
        <dbReference type="SAM" id="MobiDB-lite"/>
    </source>
</evidence>
<keyword evidence="3 10" id="KW-0808">Transferase</keyword>
<comment type="catalytic activity">
    <reaction evidence="10">
        <text>an acyl phosphate + sn-glycerol 3-phosphate = a 1-acyl-sn-glycero-3-phosphate + phosphate</text>
        <dbReference type="Rhea" id="RHEA:34075"/>
        <dbReference type="ChEBI" id="CHEBI:43474"/>
        <dbReference type="ChEBI" id="CHEBI:57597"/>
        <dbReference type="ChEBI" id="CHEBI:57970"/>
        <dbReference type="ChEBI" id="CHEBI:59918"/>
        <dbReference type="EC" id="2.3.1.275"/>
    </reaction>
</comment>
<protein>
    <recommendedName>
        <fullName evidence="10">Glycerol-3-phosphate acyltransferase</fullName>
    </recommendedName>
    <alternativeName>
        <fullName evidence="10">Acyl-PO4 G3P acyltransferase</fullName>
    </alternativeName>
    <alternativeName>
        <fullName evidence="10">Acyl-phosphate--glycerol-3-phosphate acyltransferase</fullName>
    </alternativeName>
    <alternativeName>
        <fullName evidence="10">G3P acyltransferase</fullName>
        <shortName evidence="10">GPAT</shortName>
        <ecNumber evidence="10">2.3.1.275</ecNumber>
    </alternativeName>
    <alternativeName>
        <fullName evidence="10">Lysophosphatidic acid synthase</fullName>
        <shortName evidence="10">LPA synthase</shortName>
    </alternativeName>
</protein>
<dbReference type="InterPro" id="IPR003811">
    <property type="entry name" value="G3P_acylTferase_PlsY"/>
</dbReference>
<gene>
    <name evidence="10" type="primary">plsY</name>
    <name evidence="12" type="ORF">HPTL_1566</name>
</gene>
<evidence type="ECO:0000256" key="9">
    <source>
        <dbReference type="ARBA" id="ARBA00023264"/>
    </source>
</evidence>
<keyword evidence="1 10" id="KW-1003">Cell membrane</keyword>
<dbReference type="AlphaFoldDB" id="A0A2Z6DZ46"/>
<feature type="region of interest" description="Disordered" evidence="11">
    <location>
        <begin position="198"/>
        <end position="218"/>
    </location>
</feature>
<dbReference type="GO" id="GO:0008654">
    <property type="term" value="P:phospholipid biosynthetic process"/>
    <property type="evidence" value="ECO:0007669"/>
    <property type="project" value="UniProtKB-UniRule"/>
</dbReference>
<evidence type="ECO:0000256" key="2">
    <source>
        <dbReference type="ARBA" id="ARBA00022516"/>
    </source>
</evidence>
<dbReference type="PANTHER" id="PTHR30309">
    <property type="entry name" value="INNER MEMBRANE PROTEIN YGIH"/>
    <property type="match status" value="1"/>
</dbReference>
<dbReference type="UniPathway" id="UPA00085"/>
<keyword evidence="9 10" id="KW-1208">Phospholipid metabolism</keyword>
<comment type="function">
    <text evidence="10">Catalyzes the transfer of an acyl group from acyl-phosphate (acyl-PO(4)) to glycerol-3-phosphate (G3P) to form lysophosphatidic acid (LPA). This enzyme utilizes acyl-phosphate as fatty acyl donor, but not acyl-CoA or acyl-ACP.</text>
</comment>